<evidence type="ECO:0000313" key="2">
    <source>
        <dbReference type="EMBL" id="CAD8073382.1"/>
    </source>
</evidence>
<organism evidence="2 3">
    <name type="scientific">Paramecium primaurelia</name>
    <dbReference type="NCBI Taxonomy" id="5886"/>
    <lineage>
        <taxon>Eukaryota</taxon>
        <taxon>Sar</taxon>
        <taxon>Alveolata</taxon>
        <taxon>Ciliophora</taxon>
        <taxon>Intramacronucleata</taxon>
        <taxon>Oligohymenophorea</taxon>
        <taxon>Peniculida</taxon>
        <taxon>Parameciidae</taxon>
        <taxon>Paramecium</taxon>
    </lineage>
</organism>
<dbReference type="EMBL" id="CAJJDM010000051">
    <property type="protein sequence ID" value="CAD8073382.1"/>
    <property type="molecule type" value="Genomic_DNA"/>
</dbReference>
<evidence type="ECO:0000313" key="3">
    <source>
        <dbReference type="Proteomes" id="UP000688137"/>
    </source>
</evidence>
<dbReference type="Proteomes" id="UP000688137">
    <property type="component" value="Unassembled WGS sequence"/>
</dbReference>
<comment type="caution">
    <text evidence="2">The sequence shown here is derived from an EMBL/GenBank/DDBJ whole genome shotgun (WGS) entry which is preliminary data.</text>
</comment>
<gene>
    <name evidence="2" type="ORF">PPRIM_AZ9-3.1.T0510006</name>
</gene>
<dbReference type="AlphaFoldDB" id="A0A8S1M425"/>
<proteinExistence type="predicted"/>
<keyword evidence="3" id="KW-1185">Reference proteome</keyword>
<keyword evidence="1" id="KW-0812">Transmembrane</keyword>
<accession>A0A8S1M425</accession>
<keyword evidence="1" id="KW-0472">Membrane</keyword>
<keyword evidence="1" id="KW-1133">Transmembrane helix</keyword>
<protein>
    <submittedName>
        <fullName evidence="2">Uncharacterized protein</fullName>
    </submittedName>
</protein>
<feature type="transmembrane region" description="Helical" evidence="1">
    <location>
        <begin position="6"/>
        <end position="27"/>
    </location>
</feature>
<reference evidence="2" key="1">
    <citation type="submission" date="2021-01" db="EMBL/GenBank/DDBJ databases">
        <authorList>
            <consortium name="Genoscope - CEA"/>
            <person name="William W."/>
        </authorList>
    </citation>
    <scope>NUCLEOTIDE SEQUENCE</scope>
</reference>
<name>A0A8S1M425_PARPR</name>
<sequence>MSLSADQFIVIAVILSLFGGLAFYFIWANKQMYKKGLHELMDKKKKKREKWEFD</sequence>
<evidence type="ECO:0000256" key="1">
    <source>
        <dbReference type="SAM" id="Phobius"/>
    </source>
</evidence>